<evidence type="ECO:0000313" key="2">
    <source>
        <dbReference type="EMBL" id="NEN25591.1"/>
    </source>
</evidence>
<keyword evidence="3" id="KW-1185">Reference proteome</keyword>
<dbReference type="AlphaFoldDB" id="A0A7K3WWZ9"/>
<accession>A0A7K3WWZ9</accession>
<sequence>MKVKLLVLGLMLLCLNSYAQENSENICGSYKDGLGDMVITKLILKEDSTFELTTPDPIFAHTHENYTNMGRWTYSSQSVILNQSLKPRQINVEIKERHLDSSDSITVKINYILDVYENEKLISSEPFEFEMLTLTLNGKKKGYNFRSWESHRTCLFAPKVKNQVLLDSLGTAQIPRKDLKSISVYGYGFDQPLILSIENRETNYLEIKIIHPVDRERMPRNKQVIVKGDRAFYYELNGKVLTTGMLSPLVKQK</sequence>
<name>A0A7K3WWZ9_9FLAO</name>
<evidence type="ECO:0000256" key="1">
    <source>
        <dbReference type="SAM" id="SignalP"/>
    </source>
</evidence>
<proteinExistence type="predicted"/>
<evidence type="ECO:0000313" key="3">
    <source>
        <dbReference type="Proteomes" id="UP000486602"/>
    </source>
</evidence>
<comment type="caution">
    <text evidence="2">The sequence shown here is derived from an EMBL/GenBank/DDBJ whole genome shotgun (WGS) entry which is preliminary data.</text>
</comment>
<keyword evidence="1" id="KW-0732">Signal</keyword>
<protein>
    <submittedName>
        <fullName evidence="2">Uncharacterized protein</fullName>
    </submittedName>
</protein>
<reference evidence="2 3" key="1">
    <citation type="submission" date="2020-02" db="EMBL/GenBank/DDBJ databases">
        <title>Out from the shadows clarifying the taxonomy of the family Cryomorphaceae and related taxa by utilizing the GTDB taxonomic framework.</title>
        <authorList>
            <person name="Bowman J.P."/>
        </authorList>
    </citation>
    <scope>NUCLEOTIDE SEQUENCE [LARGE SCALE GENOMIC DNA]</scope>
    <source>
        <strain evidence="2 3">QSSC 1-22</strain>
    </source>
</reference>
<feature type="chain" id="PRO_5029467063" evidence="1">
    <location>
        <begin position="20"/>
        <end position="253"/>
    </location>
</feature>
<organism evidence="2 3">
    <name type="scientific">Cryomorpha ignava</name>
    <dbReference type="NCBI Taxonomy" id="101383"/>
    <lineage>
        <taxon>Bacteria</taxon>
        <taxon>Pseudomonadati</taxon>
        <taxon>Bacteroidota</taxon>
        <taxon>Flavobacteriia</taxon>
        <taxon>Flavobacteriales</taxon>
        <taxon>Cryomorphaceae</taxon>
        <taxon>Cryomorpha</taxon>
    </lineage>
</organism>
<dbReference type="RefSeq" id="WP_163287041.1">
    <property type="nucleotide sequence ID" value="NZ_JAAGVY010000062.1"/>
</dbReference>
<gene>
    <name evidence="2" type="ORF">G3O08_19035</name>
</gene>
<dbReference type="Proteomes" id="UP000486602">
    <property type="component" value="Unassembled WGS sequence"/>
</dbReference>
<dbReference type="EMBL" id="JAAGVY010000062">
    <property type="protein sequence ID" value="NEN25591.1"/>
    <property type="molecule type" value="Genomic_DNA"/>
</dbReference>
<feature type="signal peptide" evidence="1">
    <location>
        <begin position="1"/>
        <end position="19"/>
    </location>
</feature>